<sequence>MEIRFNEQDLIDSVCVYTAEQQNMDPEYVEVDLEFNQSYGVAATAIAHGRTYRFNEQDVIDAVAVYLQSYHNFAPDRLLVDLSFEEREGIGASIIVR</sequence>
<gene>
    <name evidence="1" type="ORF">P4T90_01805</name>
</gene>
<comment type="caution">
    <text evidence="1">The sequence shown here is derived from an EMBL/GenBank/DDBJ whole genome shotgun (WGS) entry which is preliminary data.</text>
</comment>
<organism evidence="1 2">
    <name type="scientific">Heyndrickxia acidicola</name>
    <dbReference type="NCBI Taxonomy" id="209389"/>
    <lineage>
        <taxon>Bacteria</taxon>
        <taxon>Bacillati</taxon>
        <taxon>Bacillota</taxon>
        <taxon>Bacilli</taxon>
        <taxon>Bacillales</taxon>
        <taxon>Bacillaceae</taxon>
        <taxon>Heyndrickxia</taxon>
    </lineage>
</organism>
<name>A0ABU6MAX0_9BACI</name>
<dbReference type="RefSeq" id="WP_066268487.1">
    <property type="nucleotide sequence ID" value="NZ_JARMAB010000003.1"/>
</dbReference>
<evidence type="ECO:0000313" key="1">
    <source>
        <dbReference type="EMBL" id="MED1201818.1"/>
    </source>
</evidence>
<dbReference type="Proteomes" id="UP001341444">
    <property type="component" value="Unassembled WGS sequence"/>
</dbReference>
<dbReference type="InterPro" id="IPR020516">
    <property type="entry name" value="Uncharacterised_YxcD"/>
</dbReference>
<proteinExistence type="predicted"/>
<keyword evidence="2" id="KW-1185">Reference proteome</keyword>
<dbReference type="EMBL" id="JARMAB010000003">
    <property type="protein sequence ID" value="MED1201818.1"/>
    <property type="molecule type" value="Genomic_DNA"/>
</dbReference>
<dbReference type="Pfam" id="PF10850">
    <property type="entry name" value="DUF2653"/>
    <property type="match status" value="1"/>
</dbReference>
<evidence type="ECO:0000313" key="2">
    <source>
        <dbReference type="Proteomes" id="UP001341444"/>
    </source>
</evidence>
<protein>
    <submittedName>
        <fullName evidence="1">DUF2653 family protein</fullName>
    </submittedName>
</protein>
<reference evidence="1 2" key="1">
    <citation type="submission" date="2023-03" db="EMBL/GenBank/DDBJ databases">
        <title>Bacillus Genome Sequencing.</title>
        <authorList>
            <person name="Dunlap C."/>
        </authorList>
    </citation>
    <scope>NUCLEOTIDE SEQUENCE [LARGE SCALE GENOMIC DNA]</scope>
    <source>
        <strain evidence="1 2">B-23453</strain>
    </source>
</reference>
<accession>A0ABU6MAX0</accession>